<feature type="transmembrane region" description="Helical" evidence="12">
    <location>
        <begin position="459"/>
        <end position="487"/>
    </location>
</feature>
<keyword evidence="10" id="KW-0739">Sodium transport</keyword>
<dbReference type="GO" id="GO:0006814">
    <property type="term" value="P:sodium ion transport"/>
    <property type="evidence" value="ECO:0007669"/>
    <property type="project" value="UniProtKB-KW"/>
</dbReference>
<evidence type="ECO:0000256" key="6">
    <source>
        <dbReference type="ARBA" id="ARBA00022958"/>
    </source>
</evidence>
<gene>
    <name evidence="14" type="ORF">CDL12_30291</name>
</gene>
<feature type="transmembrane region" description="Helical" evidence="12">
    <location>
        <begin position="390"/>
        <end position="409"/>
    </location>
</feature>
<dbReference type="Pfam" id="PF01699">
    <property type="entry name" value="Na_Ca_ex"/>
    <property type="match status" value="2"/>
</dbReference>
<evidence type="ECO:0000256" key="8">
    <source>
        <dbReference type="ARBA" id="ARBA00023053"/>
    </source>
</evidence>
<keyword evidence="8" id="KW-0915">Sodium</keyword>
<dbReference type="InterPro" id="IPR051359">
    <property type="entry name" value="CaCA_antiporter"/>
</dbReference>
<evidence type="ECO:0000256" key="2">
    <source>
        <dbReference type="ARBA" id="ARBA00022448"/>
    </source>
</evidence>
<feature type="transmembrane region" description="Helical" evidence="12">
    <location>
        <begin position="532"/>
        <end position="554"/>
    </location>
</feature>
<protein>
    <submittedName>
        <fullName evidence="14">K+-dependent Na+:Ca2+ antiporter</fullName>
    </submittedName>
</protein>
<evidence type="ECO:0000256" key="1">
    <source>
        <dbReference type="ARBA" id="ARBA00004141"/>
    </source>
</evidence>
<feature type="domain" description="Sodium/calcium exchanger membrane region" evidence="13">
    <location>
        <begin position="394"/>
        <end position="547"/>
    </location>
</feature>
<evidence type="ECO:0000313" key="15">
    <source>
        <dbReference type="Proteomes" id="UP000231279"/>
    </source>
</evidence>
<comment type="caution">
    <text evidence="14">The sequence shown here is derived from an EMBL/GenBank/DDBJ whole genome shotgun (WGS) entry which is preliminary data.</text>
</comment>
<dbReference type="STRING" id="429701.A0A2G9FVZ5"/>
<proteinExistence type="inferred from homology"/>
<keyword evidence="5 12" id="KW-0812">Transmembrane</keyword>
<evidence type="ECO:0000256" key="12">
    <source>
        <dbReference type="SAM" id="Phobius"/>
    </source>
</evidence>
<dbReference type="PANTHER" id="PTHR12266:SF24">
    <property type="entry name" value="CATION_CALCIUM EXCHANGER 1"/>
    <property type="match status" value="1"/>
</dbReference>
<keyword evidence="15" id="KW-1185">Reference proteome</keyword>
<keyword evidence="10" id="KW-0406">Ion transport</keyword>
<keyword evidence="2" id="KW-0813">Transport</keyword>
<evidence type="ECO:0000313" key="14">
    <source>
        <dbReference type="EMBL" id="PIM97240.1"/>
    </source>
</evidence>
<reference evidence="15" key="1">
    <citation type="journal article" date="2018" name="Gigascience">
        <title>Genome assembly of the Pink Ipe (Handroanthus impetiginosus, Bignoniaceae), a highly valued, ecologically keystone Neotropical timber forest tree.</title>
        <authorList>
            <person name="Silva-Junior O.B."/>
            <person name="Grattapaglia D."/>
            <person name="Novaes E."/>
            <person name="Collevatti R.G."/>
        </authorList>
    </citation>
    <scope>NUCLEOTIDE SEQUENCE [LARGE SCALE GENOMIC DNA]</scope>
    <source>
        <strain evidence="15">cv. UFG-1</strain>
    </source>
</reference>
<dbReference type="GO" id="GO:0015297">
    <property type="term" value="F:antiporter activity"/>
    <property type="evidence" value="ECO:0007669"/>
    <property type="project" value="UniProtKB-KW"/>
</dbReference>
<dbReference type="GO" id="GO:0008324">
    <property type="term" value="F:monoatomic cation transmembrane transporter activity"/>
    <property type="evidence" value="ECO:0007669"/>
    <property type="project" value="TreeGrafter"/>
</dbReference>
<evidence type="ECO:0000256" key="11">
    <source>
        <dbReference type="ARBA" id="ARBA00038187"/>
    </source>
</evidence>
<evidence type="ECO:0000259" key="13">
    <source>
        <dbReference type="Pfam" id="PF01699"/>
    </source>
</evidence>
<feature type="transmembrane region" description="Helical" evidence="12">
    <location>
        <begin position="222"/>
        <end position="245"/>
    </location>
</feature>
<feature type="transmembrane region" description="Helical" evidence="12">
    <location>
        <begin position="72"/>
        <end position="105"/>
    </location>
</feature>
<keyword evidence="7 12" id="KW-1133">Transmembrane helix</keyword>
<dbReference type="GO" id="GO:0016020">
    <property type="term" value="C:membrane"/>
    <property type="evidence" value="ECO:0007669"/>
    <property type="project" value="UniProtKB-SubCell"/>
</dbReference>
<evidence type="ECO:0000256" key="4">
    <source>
        <dbReference type="ARBA" id="ARBA00022538"/>
    </source>
</evidence>
<dbReference type="Gene3D" id="1.20.1420.30">
    <property type="entry name" value="NCX, central ion-binding region"/>
    <property type="match status" value="2"/>
</dbReference>
<keyword evidence="9 12" id="KW-0472">Membrane</keyword>
<sequence length="556" mass="61931">MDFYTKAFTLFLNLSFLFLISFYIIISSYSEPYNNPISIPIRSENCNVSKFSDYESKCEYVKSNRACWDKGYLNYLAIFYCSCSNLPLVGYFVLLLWLVVLFYVLGNTTSEYFCPSVENLSRVLKLSPTIAGTTLLPFGNGANDVFSSIISFTRAGEADVGLNSVLGGAFFISCFVVGIVSISISSRGITVDKPSFIRDVLFFLFVLCCLLMIIIFGSITFWFALCFAALYFLYIAVVSLMHLFYCHKEEMVVNPAVLDEFNTREVPLLSYVDEENCNLLEKDCFESQDRKRRKSCYYWSLFLYILELPLSLPRKLTIPDVSEENWSKPLATVSATLAPLLVGIVFTTQSGKSGFRTTLGIYLALTFTGLILGTLSLIFTNKTSPPKRFLLPWLAGTFLMSITWTYIIVEELVSLLVAFGNILEISPSILGLTVLAWGNSLGDLISNSTMAMKGGAGGAQVAISGCYAGPLFNTLVGLGLSLVFAAWRDYPSGYPIPKDSDLYETVGFLMGGLLWALVILPKRKMQPDKFLGAGLLSIYFCFLFIRLVKIVGLLKF</sequence>
<feature type="transmembrane region" description="Helical" evidence="12">
    <location>
        <begin position="502"/>
        <end position="520"/>
    </location>
</feature>
<dbReference type="EMBL" id="NKXS01010408">
    <property type="protein sequence ID" value="PIM97240.1"/>
    <property type="molecule type" value="Genomic_DNA"/>
</dbReference>
<evidence type="ECO:0000256" key="10">
    <source>
        <dbReference type="ARBA" id="ARBA00023201"/>
    </source>
</evidence>
<evidence type="ECO:0000256" key="3">
    <source>
        <dbReference type="ARBA" id="ARBA00022449"/>
    </source>
</evidence>
<feature type="transmembrane region" description="Helical" evidence="12">
    <location>
        <begin position="165"/>
        <end position="184"/>
    </location>
</feature>
<dbReference type="Proteomes" id="UP000231279">
    <property type="component" value="Unassembled WGS sequence"/>
</dbReference>
<keyword evidence="3" id="KW-0050">Antiport</keyword>
<feature type="transmembrane region" description="Helical" evidence="12">
    <location>
        <begin position="359"/>
        <end position="378"/>
    </location>
</feature>
<keyword evidence="6" id="KW-0630">Potassium</keyword>
<dbReference type="PANTHER" id="PTHR12266">
    <property type="entry name" value="NA+/CA2+ K+ INDEPENDENT EXCHANGER"/>
    <property type="match status" value="1"/>
</dbReference>
<dbReference type="InterPro" id="IPR004837">
    <property type="entry name" value="NaCa_Exmemb"/>
</dbReference>
<name>A0A2G9FVZ5_9LAMI</name>
<feature type="transmembrane region" description="Helical" evidence="12">
    <location>
        <begin position="196"/>
        <end position="216"/>
    </location>
</feature>
<evidence type="ECO:0000256" key="5">
    <source>
        <dbReference type="ARBA" id="ARBA00022692"/>
    </source>
</evidence>
<dbReference type="InterPro" id="IPR044880">
    <property type="entry name" value="NCX_ion-bd_dom_sf"/>
</dbReference>
<organism evidence="14 15">
    <name type="scientific">Handroanthus impetiginosus</name>
    <dbReference type="NCBI Taxonomy" id="429701"/>
    <lineage>
        <taxon>Eukaryota</taxon>
        <taxon>Viridiplantae</taxon>
        <taxon>Streptophyta</taxon>
        <taxon>Embryophyta</taxon>
        <taxon>Tracheophyta</taxon>
        <taxon>Spermatophyta</taxon>
        <taxon>Magnoliopsida</taxon>
        <taxon>eudicotyledons</taxon>
        <taxon>Gunneridae</taxon>
        <taxon>Pentapetalae</taxon>
        <taxon>asterids</taxon>
        <taxon>lamiids</taxon>
        <taxon>Lamiales</taxon>
        <taxon>Bignoniaceae</taxon>
        <taxon>Crescentiina</taxon>
        <taxon>Tabebuia alliance</taxon>
        <taxon>Handroanthus</taxon>
    </lineage>
</organism>
<feature type="transmembrane region" description="Helical" evidence="12">
    <location>
        <begin position="415"/>
        <end position="438"/>
    </location>
</feature>
<comment type="similarity">
    <text evidence="11">Belongs to the Ca(2+):cation antiporter (CaCA) (TC 2.A.19) family. Cation/calcium exchanger (CCX) subfamily.</text>
</comment>
<dbReference type="GO" id="GO:0006813">
    <property type="term" value="P:potassium ion transport"/>
    <property type="evidence" value="ECO:0007669"/>
    <property type="project" value="UniProtKB-KW"/>
</dbReference>
<evidence type="ECO:0000256" key="9">
    <source>
        <dbReference type="ARBA" id="ARBA00023136"/>
    </source>
</evidence>
<dbReference type="AlphaFoldDB" id="A0A2G9FVZ5"/>
<accession>A0A2G9FVZ5</accession>
<comment type="subcellular location">
    <subcellularLocation>
        <location evidence="1">Membrane</location>
        <topology evidence="1">Multi-pass membrane protein</topology>
    </subcellularLocation>
</comment>
<keyword evidence="4" id="KW-0633">Potassium transport</keyword>
<feature type="transmembrane region" description="Helical" evidence="12">
    <location>
        <begin position="6"/>
        <end position="26"/>
    </location>
</feature>
<dbReference type="OrthoDB" id="407410at2759"/>
<feature type="domain" description="Sodium/calcium exchanger membrane region" evidence="13">
    <location>
        <begin position="95"/>
        <end position="238"/>
    </location>
</feature>
<evidence type="ECO:0000256" key="7">
    <source>
        <dbReference type="ARBA" id="ARBA00022989"/>
    </source>
</evidence>